<name>A0A830E3D7_9EURY</name>
<proteinExistence type="predicted"/>
<dbReference type="EMBL" id="BMCI01000002">
    <property type="protein sequence ID" value="GGC50417.1"/>
    <property type="molecule type" value="Genomic_DNA"/>
</dbReference>
<feature type="compositionally biased region" description="Polar residues" evidence="1">
    <location>
        <begin position="48"/>
        <end position="63"/>
    </location>
</feature>
<accession>A0A830E3D7</accession>
<dbReference type="AlphaFoldDB" id="A0A830E3D7"/>
<organism evidence="2 3">
    <name type="scientific">Haloferax sulfurifontis</name>
    <dbReference type="NCBI Taxonomy" id="255616"/>
    <lineage>
        <taxon>Archaea</taxon>
        <taxon>Methanobacteriati</taxon>
        <taxon>Methanobacteriota</taxon>
        <taxon>Stenosarchaea group</taxon>
        <taxon>Halobacteria</taxon>
        <taxon>Halobacteriales</taxon>
        <taxon>Haloferacaceae</taxon>
        <taxon>Haloferax</taxon>
    </lineage>
</organism>
<comment type="caution">
    <text evidence="2">The sequence shown here is derived from an EMBL/GenBank/DDBJ whole genome shotgun (WGS) entry which is preliminary data.</text>
</comment>
<feature type="compositionally biased region" description="Basic and acidic residues" evidence="1">
    <location>
        <begin position="66"/>
        <end position="76"/>
    </location>
</feature>
<evidence type="ECO:0000313" key="3">
    <source>
        <dbReference type="Proteomes" id="UP000646833"/>
    </source>
</evidence>
<reference evidence="2" key="1">
    <citation type="journal article" date="2014" name="Int. J. Syst. Evol. Microbiol.">
        <title>Complete genome sequence of Corynebacterium casei LMG S-19264T (=DSM 44701T), isolated from a smear-ripened cheese.</title>
        <authorList>
            <consortium name="US DOE Joint Genome Institute (JGI-PGF)"/>
            <person name="Walter F."/>
            <person name="Albersmeier A."/>
            <person name="Kalinowski J."/>
            <person name="Ruckert C."/>
        </authorList>
    </citation>
    <scope>NUCLEOTIDE SEQUENCE</scope>
    <source>
        <strain evidence="2">CCM 7217</strain>
    </source>
</reference>
<sequence length="98" mass="10993">MFIPFSTVSARTADRWWDADTRLSSAFGGTFPKVPTLVRPDGWGISRDPNSTHRAVSRLTSASRLAEPRRPDDGTHVGRPRRPATTLYRPRCAERVTD</sequence>
<evidence type="ECO:0000313" key="2">
    <source>
        <dbReference type="EMBL" id="GGC50417.1"/>
    </source>
</evidence>
<gene>
    <name evidence="2" type="ORF">GCM10007209_10060</name>
</gene>
<evidence type="ECO:0000256" key="1">
    <source>
        <dbReference type="SAM" id="MobiDB-lite"/>
    </source>
</evidence>
<protein>
    <submittedName>
        <fullName evidence="2">Uncharacterized protein</fullName>
    </submittedName>
</protein>
<feature type="region of interest" description="Disordered" evidence="1">
    <location>
        <begin position="42"/>
        <end position="98"/>
    </location>
</feature>
<reference evidence="2" key="2">
    <citation type="submission" date="2020-09" db="EMBL/GenBank/DDBJ databases">
        <authorList>
            <person name="Sun Q."/>
            <person name="Sedlacek I."/>
        </authorList>
    </citation>
    <scope>NUCLEOTIDE SEQUENCE</scope>
    <source>
        <strain evidence="2">CCM 7217</strain>
    </source>
</reference>
<dbReference type="Proteomes" id="UP000646833">
    <property type="component" value="Unassembled WGS sequence"/>
</dbReference>